<dbReference type="AlphaFoldDB" id="A0A2K3JKT0"/>
<organism evidence="1 2">
    <name type="scientific">Trifolium pratense</name>
    <name type="common">Red clover</name>
    <dbReference type="NCBI Taxonomy" id="57577"/>
    <lineage>
        <taxon>Eukaryota</taxon>
        <taxon>Viridiplantae</taxon>
        <taxon>Streptophyta</taxon>
        <taxon>Embryophyta</taxon>
        <taxon>Tracheophyta</taxon>
        <taxon>Spermatophyta</taxon>
        <taxon>Magnoliopsida</taxon>
        <taxon>eudicotyledons</taxon>
        <taxon>Gunneridae</taxon>
        <taxon>Pentapetalae</taxon>
        <taxon>rosids</taxon>
        <taxon>fabids</taxon>
        <taxon>Fabales</taxon>
        <taxon>Fabaceae</taxon>
        <taxon>Papilionoideae</taxon>
        <taxon>50 kb inversion clade</taxon>
        <taxon>NPAAA clade</taxon>
        <taxon>Hologalegina</taxon>
        <taxon>IRL clade</taxon>
        <taxon>Trifolieae</taxon>
        <taxon>Trifolium</taxon>
    </lineage>
</organism>
<name>A0A2K3JKT0_TRIPR</name>
<dbReference type="EMBL" id="ASHM01068658">
    <property type="protein sequence ID" value="PNX54632.1"/>
    <property type="molecule type" value="Genomic_DNA"/>
</dbReference>
<evidence type="ECO:0000313" key="1">
    <source>
        <dbReference type="EMBL" id="PNX54632.1"/>
    </source>
</evidence>
<accession>A0A2K3JKT0</accession>
<dbReference type="Proteomes" id="UP000236291">
    <property type="component" value="Unassembled WGS sequence"/>
</dbReference>
<gene>
    <name evidence="1" type="ORF">L195_g048253</name>
</gene>
<sequence length="54" mass="6256">MVVALPPAVLEPSQAITEREAMCNRTQKSYDTIMNFRNMMVEKHKNCEGSTKYY</sequence>
<evidence type="ECO:0000313" key="2">
    <source>
        <dbReference type="Proteomes" id="UP000236291"/>
    </source>
</evidence>
<proteinExistence type="predicted"/>
<reference evidence="1 2" key="1">
    <citation type="journal article" date="2014" name="Am. J. Bot.">
        <title>Genome assembly and annotation for red clover (Trifolium pratense; Fabaceae).</title>
        <authorList>
            <person name="Istvanek J."/>
            <person name="Jaros M."/>
            <person name="Krenek A."/>
            <person name="Repkova J."/>
        </authorList>
    </citation>
    <scope>NUCLEOTIDE SEQUENCE [LARGE SCALE GENOMIC DNA]</scope>
    <source>
        <strain evidence="2">cv. Tatra</strain>
        <tissue evidence="1">Young leaves</tissue>
    </source>
</reference>
<protein>
    <submittedName>
        <fullName evidence="1">Uncharacterized protein</fullName>
    </submittedName>
</protein>
<reference evidence="1 2" key="2">
    <citation type="journal article" date="2017" name="Front. Plant Sci.">
        <title>Gene Classification and Mining of Molecular Markers Useful in Red Clover (Trifolium pratense) Breeding.</title>
        <authorList>
            <person name="Istvanek J."/>
            <person name="Dluhosova J."/>
            <person name="Dluhos P."/>
            <person name="Patkova L."/>
            <person name="Nedelnik J."/>
            <person name="Repkova J."/>
        </authorList>
    </citation>
    <scope>NUCLEOTIDE SEQUENCE [LARGE SCALE GENOMIC DNA]</scope>
    <source>
        <strain evidence="2">cv. Tatra</strain>
        <tissue evidence="1">Young leaves</tissue>
    </source>
</reference>
<comment type="caution">
    <text evidence="1">The sequence shown here is derived from an EMBL/GenBank/DDBJ whole genome shotgun (WGS) entry which is preliminary data.</text>
</comment>